<dbReference type="CDD" id="cd01170">
    <property type="entry name" value="THZ_kinase"/>
    <property type="match status" value="1"/>
</dbReference>
<dbReference type="EMBL" id="JXJT01000006">
    <property type="protein sequence ID" value="PCS04036.1"/>
    <property type="molecule type" value="Genomic_DNA"/>
</dbReference>
<dbReference type="GO" id="GO:0016301">
    <property type="term" value="F:kinase activity"/>
    <property type="evidence" value="ECO:0007669"/>
    <property type="project" value="UniProtKB-KW"/>
</dbReference>
<gene>
    <name evidence="11" type="primary">thiM</name>
    <name evidence="12" type="ORF">RR45_GL001855</name>
</gene>
<dbReference type="Pfam" id="PF02110">
    <property type="entry name" value="HK"/>
    <property type="match status" value="1"/>
</dbReference>
<comment type="caution">
    <text evidence="12">The sequence shown here is derived from an EMBL/GenBank/DDBJ whole genome shotgun (WGS) entry which is preliminary data.</text>
</comment>
<keyword evidence="5 11" id="KW-0479">Metal-binding</keyword>
<organism evidence="12 13">
    <name type="scientific">Pseudolactococcus chungangensis CAU 28 = DSM 22330</name>
    <dbReference type="NCBI Taxonomy" id="1122154"/>
    <lineage>
        <taxon>Bacteria</taxon>
        <taxon>Bacillati</taxon>
        <taxon>Bacillota</taxon>
        <taxon>Bacilli</taxon>
        <taxon>Lactobacillales</taxon>
        <taxon>Streptococcaceae</taxon>
        <taxon>Pseudolactococcus</taxon>
    </lineage>
</organism>
<dbReference type="EC" id="2.7.1.50" evidence="11"/>
<comment type="catalytic activity">
    <reaction evidence="1 11">
        <text>5-(2-hydroxyethyl)-4-methylthiazole + ATP = 4-methyl-5-(2-phosphooxyethyl)-thiazole + ADP + H(+)</text>
        <dbReference type="Rhea" id="RHEA:24212"/>
        <dbReference type="ChEBI" id="CHEBI:15378"/>
        <dbReference type="ChEBI" id="CHEBI:17957"/>
        <dbReference type="ChEBI" id="CHEBI:30616"/>
        <dbReference type="ChEBI" id="CHEBI:58296"/>
        <dbReference type="ChEBI" id="CHEBI:456216"/>
        <dbReference type="EC" id="2.7.1.50"/>
    </reaction>
</comment>
<feature type="binding site" evidence="11">
    <location>
        <position position="189"/>
    </location>
    <ligand>
        <name>substrate</name>
    </ligand>
</feature>
<evidence type="ECO:0000256" key="7">
    <source>
        <dbReference type="ARBA" id="ARBA00022777"/>
    </source>
</evidence>
<keyword evidence="9 11" id="KW-0460">Magnesium</keyword>
<comment type="similarity">
    <text evidence="11">Belongs to the Thz kinase family.</text>
</comment>
<evidence type="ECO:0000256" key="6">
    <source>
        <dbReference type="ARBA" id="ARBA00022741"/>
    </source>
</evidence>
<feature type="binding site" evidence="11">
    <location>
        <position position="114"/>
    </location>
    <ligand>
        <name>ATP</name>
        <dbReference type="ChEBI" id="CHEBI:30616"/>
    </ligand>
</feature>
<dbReference type="PRINTS" id="PR01099">
    <property type="entry name" value="HYETHTZKNASE"/>
</dbReference>
<comment type="cofactor">
    <cofactor evidence="2 11">
        <name>Mg(2+)</name>
        <dbReference type="ChEBI" id="CHEBI:18420"/>
    </cofactor>
</comment>
<feature type="binding site" evidence="11">
    <location>
        <position position="162"/>
    </location>
    <ligand>
        <name>ATP</name>
        <dbReference type="ChEBI" id="CHEBI:30616"/>
    </ligand>
</feature>
<keyword evidence="6 11" id="KW-0547">Nucleotide-binding</keyword>
<comment type="function">
    <text evidence="11">Catalyzes the phosphorylation of the hydroxyl group of 4-methyl-5-beta-hydroxyethylthiazole (THZ).</text>
</comment>
<name>A0ABX4I7T8_9LACT</name>
<dbReference type="NCBIfam" id="NF006830">
    <property type="entry name" value="PRK09355.1"/>
    <property type="match status" value="1"/>
</dbReference>
<keyword evidence="4 11" id="KW-0808">Transferase</keyword>
<keyword evidence="7 11" id="KW-0418">Kinase</keyword>
<accession>A0ABX4I7T8</accession>
<evidence type="ECO:0000256" key="8">
    <source>
        <dbReference type="ARBA" id="ARBA00022840"/>
    </source>
</evidence>
<feature type="binding site" evidence="11">
    <location>
        <position position="38"/>
    </location>
    <ligand>
        <name>substrate</name>
    </ligand>
</feature>
<keyword evidence="8 11" id="KW-0067">ATP-binding</keyword>
<keyword evidence="10 11" id="KW-0784">Thiamine biosynthesis</keyword>
<dbReference type="PIRSF" id="PIRSF000513">
    <property type="entry name" value="Thz_kinase"/>
    <property type="match status" value="1"/>
</dbReference>
<reference evidence="12 13" key="1">
    <citation type="submission" date="2014-12" db="EMBL/GenBank/DDBJ databases">
        <title>Draft genome sequences of 10 type strains of Lactococcus.</title>
        <authorList>
            <person name="Sun Z."/>
            <person name="Zhong Z."/>
            <person name="Liu W."/>
            <person name="Zhang W."/>
            <person name="Zhang H."/>
        </authorList>
    </citation>
    <scope>NUCLEOTIDE SEQUENCE [LARGE SCALE GENOMIC DNA]</scope>
    <source>
        <strain evidence="12 13">DSM 22330</strain>
    </source>
</reference>
<evidence type="ECO:0000256" key="4">
    <source>
        <dbReference type="ARBA" id="ARBA00022679"/>
    </source>
</evidence>
<evidence type="ECO:0000256" key="1">
    <source>
        <dbReference type="ARBA" id="ARBA00001771"/>
    </source>
</evidence>
<evidence type="ECO:0000256" key="5">
    <source>
        <dbReference type="ARBA" id="ARBA00022723"/>
    </source>
</evidence>
<evidence type="ECO:0000313" key="13">
    <source>
        <dbReference type="Proteomes" id="UP000218979"/>
    </source>
</evidence>
<evidence type="ECO:0000256" key="2">
    <source>
        <dbReference type="ARBA" id="ARBA00001946"/>
    </source>
</evidence>
<sequence>MVWDEKMIKKPLIHYITHPIVMTDCANAILAIGGSPIMAEHHAEVQDITAKAAALVVNLGNITDYRMQAIRLSGQVALEKRLPIVLDLTGIAVSSLRRRFAHDFITMFSPQLVKGNVSEILALLAFTTQANGVDTGDNHLTIEQLMKMRSFCQSHSCTLLLTGEIDVIVDFRGFICLKNGSEKLTQVTGTGCLLSGILGYFLSQVTDLETVDAVVKAVGLLTIASEYADKNSVGLGSFKASLFDYLGNLNPNQIREKLVCFESQIPQDIVMYRKKNCHE</sequence>
<dbReference type="HAMAP" id="MF_00228">
    <property type="entry name" value="Thz_kinase"/>
    <property type="match status" value="1"/>
</dbReference>
<proteinExistence type="inferred from homology"/>
<dbReference type="InterPro" id="IPR000417">
    <property type="entry name" value="Hyethyz_kinase"/>
</dbReference>
<evidence type="ECO:0000256" key="11">
    <source>
        <dbReference type="HAMAP-Rule" id="MF_00228"/>
    </source>
</evidence>
<evidence type="ECO:0000256" key="10">
    <source>
        <dbReference type="ARBA" id="ARBA00022977"/>
    </source>
</evidence>
<dbReference type="Proteomes" id="UP000218979">
    <property type="component" value="Unassembled WGS sequence"/>
</dbReference>
<keyword evidence="13" id="KW-1185">Reference proteome</keyword>
<comment type="pathway">
    <text evidence="3 11">Cofactor biosynthesis; thiamine diphosphate biosynthesis; 4-methyl-5-(2-phosphoethyl)-thiazole from 5-(2-hydroxyethyl)-4-methylthiazole: step 1/1.</text>
</comment>
<dbReference type="SUPFAM" id="SSF53613">
    <property type="entry name" value="Ribokinase-like"/>
    <property type="match status" value="1"/>
</dbReference>
<dbReference type="InterPro" id="IPR029056">
    <property type="entry name" value="Ribokinase-like"/>
</dbReference>
<evidence type="ECO:0000313" key="12">
    <source>
        <dbReference type="EMBL" id="PCS04036.1"/>
    </source>
</evidence>
<evidence type="ECO:0000256" key="9">
    <source>
        <dbReference type="ARBA" id="ARBA00022842"/>
    </source>
</evidence>
<protein>
    <recommendedName>
        <fullName evidence="11">Hydroxyethylthiazole kinase</fullName>
        <ecNumber evidence="11">2.7.1.50</ecNumber>
    </recommendedName>
    <alternativeName>
        <fullName evidence="11">4-methyl-5-beta-hydroxyethylthiazole kinase</fullName>
        <shortName evidence="11">TH kinase</shortName>
        <shortName evidence="11">Thz kinase</shortName>
    </alternativeName>
</protein>
<dbReference type="Gene3D" id="3.40.1190.20">
    <property type="match status" value="1"/>
</dbReference>
<evidence type="ECO:0000256" key="3">
    <source>
        <dbReference type="ARBA" id="ARBA00004868"/>
    </source>
</evidence>